<evidence type="ECO:0000256" key="1">
    <source>
        <dbReference type="SAM" id="MobiDB-lite"/>
    </source>
</evidence>
<protein>
    <recommendedName>
        <fullName evidence="4">Asp23/Gls24 family envelope stress response protein</fullName>
    </recommendedName>
</protein>
<accession>A0A5B0BKD4</accession>
<name>A0A5B0BKD4_9ACTN</name>
<comment type="caution">
    <text evidence="2">The sequence shown here is derived from an EMBL/GenBank/DDBJ whole genome shotgun (WGS) entry which is preliminary data.</text>
</comment>
<dbReference type="EMBL" id="VDFC01000010">
    <property type="protein sequence ID" value="KAA0942177.1"/>
    <property type="molecule type" value="Genomic_DNA"/>
</dbReference>
<evidence type="ECO:0000313" key="2">
    <source>
        <dbReference type="EMBL" id="KAA0942177.1"/>
    </source>
</evidence>
<dbReference type="OrthoDB" id="4328424at2"/>
<sequence length="114" mass="12099">MTTGPAPGALTEEIARTVQGVPGVAFLRPGLAGRLRSTLPRAQEGRDRAPTAGVRLSRPGGTERWHVEIHLVALGQVRALDVARAARRSVEEYLLSVFPAEASAHVTVTVTGRV</sequence>
<dbReference type="AlphaFoldDB" id="A0A5B0BKD4"/>
<evidence type="ECO:0008006" key="4">
    <source>
        <dbReference type="Google" id="ProtNLM"/>
    </source>
</evidence>
<proteinExistence type="predicted"/>
<keyword evidence="3" id="KW-1185">Reference proteome</keyword>
<reference evidence="2 3" key="1">
    <citation type="submission" date="2019-05" db="EMBL/GenBank/DDBJ databases">
        <authorList>
            <person name="Hariharan J."/>
            <person name="Choudoir M.J."/>
            <person name="Diebold P."/>
            <person name="Panke-Buisse K."/>
            <person name="Buckley D.H."/>
        </authorList>
    </citation>
    <scope>NUCLEOTIDE SEQUENCE [LARGE SCALE GENOMIC DNA]</scope>
    <source>
        <strain evidence="2 3">SUN51</strain>
    </source>
</reference>
<feature type="region of interest" description="Disordered" evidence="1">
    <location>
        <begin position="37"/>
        <end position="59"/>
    </location>
</feature>
<gene>
    <name evidence="2" type="ORF">FGF04_03585</name>
</gene>
<dbReference type="RefSeq" id="WP_149509732.1">
    <property type="nucleotide sequence ID" value="NZ_VDFC01000010.1"/>
</dbReference>
<evidence type="ECO:0000313" key="3">
    <source>
        <dbReference type="Proteomes" id="UP000324965"/>
    </source>
</evidence>
<dbReference type="Proteomes" id="UP000324965">
    <property type="component" value="Unassembled WGS sequence"/>
</dbReference>
<organism evidence="2 3">
    <name type="scientific">Streptomyces apricus</name>
    <dbReference type="NCBI Taxonomy" id="1828112"/>
    <lineage>
        <taxon>Bacteria</taxon>
        <taxon>Bacillati</taxon>
        <taxon>Actinomycetota</taxon>
        <taxon>Actinomycetes</taxon>
        <taxon>Kitasatosporales</taxon>
        <taxon>Streptomycetaceae</taxon>
        <taxon>Streptomyces</taxon>
    </lineage>
</organism>